<name>A0A0E4H427_9STRE</name>
<dbReference type="CDD" id="cd10432">
    <property type="entry name" value="BI-1-like_bacterial"/>
    <property type="match status" value="1"/>
</dbReference>
<evidence type="ECO:0000256" key="5">
    <source>
        <dbReference type="ARBA" id="ARBA00023136"/>
    </source>
</evidence>
<keyword evidence="8" id="KW-1185">Reference proteome</keyword>
<dbReference type="Proteomes" id="UP000198604">
    <property type="component" value="Unassembled WGS sequence"/>
</dbReference>
<protein>
    <submittedName>
        <fullName evidence="7">Integral membrane protein</fullName>
    </submittedName>
</protein>
<gene>
    <name evidence="7" type="ORF">BN1356_00681</name>
</gene>
<feature type="transmembrane region" description="Helical" evidence="6">
    <location>
        <begin position="85"/>
        <end position="106"/>
    </location>
</feature>
<evidence type="ECO:0000256" key="6">
    <source>
        <dbReference type="RuleBase" id="RU004379"/>
    </source>
</evidence>
<dbReference type="RefSeq" id="WP_093649998.1">
    <property type="nucleotide sequence ID" value="NZ_CTEN01000001.1"/>
</dbReference>
<proteinExistence type="inferred from homology"/>
<organism evidence="7 8">
    <name type="scientific">Streptococcus varani</name>
    <dbReference type="NCBI Taxonomy" id="1608583"/>
    <lineage>
        <taxon>Bacteria</taxon>
        <taxon>Bacillati</taxon>
        <taxon>Bacillota</taxon>
        <taxon>Bacilli</taxon>
        <taxon>Lactobacillales</taxon>
        <taxon>Streptococcaceae</taxon>
        <taxon>Streptococcus</taxon>
    </lineage>
</organism>
<keyword evidence="3 6" id="KW-0812">Transmembrane</keyword>
<dbReference type="AlphaFoldDB" id="A0A0E4H427"/>
<evidence type="ECO:0000256" key="1">
    <source>
        <dbReference type="ARBA" id="ARBA00004141"/>
    </source>
</evidence>
<evidence type="ECO:0000256" key="3">
    <source>
        <dbReference type="ARBA" id="ARBA00022692"/>
    </source>
</evidence>
<comment type="subcellular location">
    <subcellularLocation>
        <location evidence="1">Membrane</location>
        <topology evidence="1">Multi-pass membrane protein</topology>
    </subcellularLocation>
</comment>
<comment type="similarity">
    <text evidence="2 6">Belongs to the BI1 family.</text>
</comment>
<feature type="transmembrane region" description="Helical" evidence="6">
    <location>
        <begin position="144"/>
        <end position="162"/>
    </location>
</feature>
<feature type="transmembrane region" description="Helical" evidence="6">
    <location>
        <begin position="23"/>
        <end position="48"/>
    </location>
</feature>
<dbReference type="Pfam" id="PF01027">
    <property type="entry name" value="Bax1-I"/>
    <property type="match status" value="1"/>
</dbReference>
<dbReference type="PANTHER" id="PTHR23291">
    <property type="entry name" value="BAX INHIBITOR-RELATED"/>
    <property type="match status" value="1"/>
</dbReference>
<evidence type="ECO:0000256" key="4">
    <source>
        <dbReference type="ARBA" id="ARBA00022989"/>
    </source>
</evidence>
<dbReference type="STRING" id="1608583.BN1356_00681"/>
<dbReference type="PANTHER" id="PTHR23291:SF50">
    <property type="entry name" value="PROTEIN LIFEGUARD 4"/>
    <property type="match status" value="1"/>
</dbReference>
<feature type="transmembrane region" description="Helical" evidence="6">
    <location>
        <begin position="169"/>
        <end position="185"/>
    </location>
</feature>
<dbReference type="GO" id="GO:0005886">
    <property type="term" value="C:plasma membrane"/>
    <property type="evidence" value="ECO:0007669"/>
    <property type="project" value="TreeGrafter"/>
</dbReference>
<keyword evidence="4 6" id="KW-1133">Transmembrane helix</keyword>
<accession>A0A0E4H427</accession>
<dbReference type="EMBL" id="CTEN01000001">
    <property type="protein sequence ID" value="CQR24324.1"/>
    <property type="molecule type" value="Genomic_DNA"/>
</dbReference>
<sequence>MNNNPIIMEQSEMTALNRFYAKIYSYVAAGIGISAIVAYLSLTVFLQATYNLLVGGGQMLIWGIMIAEISLVFVASSAAAKNSPLALPLFIAYSAINGFTISIVLWAYTGQDVLLSFVTAVGMFAVMAIIGATTKKNLSGMRQAFIAGLVGIIIASIVNMFLRSSGMSFIISIISVIIFAGLIAYDNQRIRYVFEETGGQVQEGWAISMALQLYLDFINLFLNLLRILGRRD</sequence>
<dbReference type="OrthoDB" id="9793828at2"/>
<keyword evidence="5 6" id="KW-0472">Membrane</keyword>
<feature type="transmembrane region" description="Helical" evidence="6">
    <location>
        <begin position="113"/>
        <end position="132"/>
    </location>
</feature>
<evidence type="ECO:0000256" key="2">
    <source>
        <dbReference type="ARBA" id="ARBA00010350"/>
    </source>
</evidence>
<reference evidence="8" key="1">
    <citation type="submission" date="2015-03" db="EMBL/GenBank/DDBJ databases">
        <authorList>
            <person name="Urmite Genomes"/>
        </authorList>
    </citation>
    <scope>NUCLEOTIDE SEQUENCE [LARGE SCALE GENOMIC DNA]</scope>
    <source>
        <strain evidence="8">FF10</strain>
    </source>
</reference>
<feature type="transmembrane region" description="Helical" evidence="6">
    <location>
        <begin position="60"/>
        <end position="79"/>
    </location>
</feature>
<evidence type="ECO:0000313" key="8">
    <source>
        <dbReference type="Proteomes" id="UP000198604"/>
    </source>
</evidence>
<dbReference type="InterPro" id="IPR006214">
    <property type="entry name" value="Bax_inhibitor_1-related"/>
</dbReference>
<evidence type="ECO:0000313" key="7">
    <source>
        <dbReference type="EMBL" id="CQR24324.1"/>
    </source>
</evidence>